<keyword evidence="2" id="KW-1185">Reference proteome</keyword>
<gene>
    <name evidence="1" type="ORF">Tco_0892972</name>
</gene>
<organism evidence="1 2">
    <name type="scientific">Tanacetum coccineum</name>
    <dbReference type="NCBI Taxonomy" id="301880"/>
    <lineage>
        <taxon>Eukaryota</taxon>
        <taxon>Viridiplantae</taxon>
        <taxon>Streptophyta</taxon>
        <taxon>Embryophyta</taxon>
        <taxon>Tracheophyta</taxon>
        <taxon>Spermatophyta</taxon>
        <taxon>Magnoliopsida</taxon>
        <taxon>eudicotyledons</taxon>
        <taxon>Gunneridae</taxon>
        <taxon>Pentapetalae</taxon>
        <taxon>asterids</taxon>
        <taxon>campanulids</taxon>
        <taxon>Asterales</taxon>
        <taxon>Asteraceae</taxon>
        <taxon>Asteroideae</taxon>
        <taxon>Anthemideae</taxon>
        <taxon>Anthemidinae</taxon>
        <taxon>Tanacetum</taxon>
    </lineage>
</organism>
<proteinExistence type="predicted"/>
<reference evidence="1" key="2">
    <citation type="submission" date="2022-01" db="EMBL/GenBank/DDBJ databases">
        <authorList>
            <person name="Yamashiro T."/>
            <person name="Shiraishi A."/>
            <person name="Satake H."/>
            <person name="Nakayama K."/>
        </authorList>
    </citation>
    <scope>NUCLEOTIDE SEQUENCE</scope>
</reference>
<comment type="caution">
    <text evidence="1">The sequence shown here is derived from an EMBL/GenBank/DDBJ whole genome shotgun (WGS) entry which is preliminary data.</text>
</comment>
<evidence type="ECO:0000313" key="1">
    <source>
        <dbReference type="EMBL" id="GJT23035.1"/>
    </source>
</evidence>
<sequence length="112" mass="13094">MKYLILSLKRQQFHRTTQQTRINVFLKQHEKGLLTEKGRLVRVGIILLHIAGAVEYKVYFLGLGGARIMSMLKKGILRTRVELESGEYALIFGVLCSRRIDEDILSEYWRRN</sequence>
<accession>A0ABQ5C7F0</accession>
<name>A0ABQ5C7F0_9ASTR</name>
<reference evidence="1" key="1">
    <citation type="journal article" date="2022" name="Int. J. Mol. Sci.">
        <title>Draft Genome of Tanacetum Coccineum: Genomic Comparison of Closely Related Tanacetum-Family Plants.</title>
        <authorList>
            <person name="Yamashiro T."/>
            <person name="Shiraishi A."/>
            <person name="Nakayama K."/>
            <person name="Satake H."/>
        </authorList>
    </citation>
    <scope>NUCLEOTIDE SEQUENCE</scope>
</reference>
<evidence type="ECO:0000313" key="2">
    <source>
        <dbReference type="Proteomes" id="UP001151760"/>
    </source>
</evidence>
<dbReference type="EMBL" id="BQNB010014020">
    <property type="protein sequence ID" value="GJT23035.1"/>
    <property type="molecule type" value="Genomic_DNA"/>
</dbReference>
<dbReference type="Proteomes" id="UP001151760">
    <property type="component" value="Unassembled WGS sequence"/>
</dbReference>
<protein>
    <submittedName>
        <fullName evidence="1">Uncharacterized protein</fullName>
    </submittedName>
</protein>